<accession>S9P547</accession>
<evidence type="ECO:0000313" key="1">
    <source>
        <dbReference type="EMBL" id="EPX59555.1"/>
    </source>
</evidence>
<protein>
    <submittedName>
        <fullName evidence="1">Uncharacterized protein</fullName>
    </submittedName>
</protein>
<dbReference type="Proteomes" id="UP000011682">
    <property type="component" value="Unassembled WGS sequence"/>
</dbReference>
<comment type="caution">
    <text evidence="1">The sequence shown here is derived from an EMBL/GenBank/DDBJ whole genome shotgun (WGS) entry which is preliminary data.</text>
</comment>
<organism evidence="1 2">
    <name type="scientific">Cystobacter fuscus (strain ATCC 25194 / DSM 2262 / NBRC 100088 / M29)</name>
    <dbReference type="NCBI Taxonomy" id="1242864"/>
    <lineage>
        <taxon>Bacteria</taxon>
        <taxon>Pseudomonadati</taxon>
        <taxon>Myxococcota</taxon>
        <taxon>Myxococcia</taxon>
        <taxon>Myxococcales</taxon>
        <taxon>Cystobacterineae</taxon>
        <taxon>Archangiaceae</taxon>
        <taxon>Cystobacter</taxon>
    </lineage>
</organism>
<evidence type="ECO:0000313" key="2">
    <source>
        <dbReference type="Proteomes" id="UP000011682"/>
    </source>
</evidence>
<dbReference type="AlphaFoldDB" id="S9P547"/>
<dbReference type="eggNOG" id="COG3055">
    <property type="taxonomic scope" value="Bacteria"/>
</dbReference>
<dbReference type="EMBL" id="ANAH02000016">
    <property type="protein sequence ID" value="EPX59555.1"/>
    <property type="molecule type" value="Genomic_DNA"/>
</dbReference>
<gene>
    <name evidence="1" type="ORF">D187_002716</name>
</gene>
<sequence length="120" mass="12930">MLAGSYSEPNLAIAANDLGVAVSYTYDYSPSGSNSEYLRLLHLTPDTLSVVRFTELLAQYEFHTSNVSCKELSLLADGTTLQVQGTKVGIIPFELGSGSNYIATYPDFFTSTTAPTVVAY</sequence>
<proteinExistence type="predicted"/>
<name>S9P547_CYSF2</name>
<keyword evidence="2" id="KW-1185">Reference proteome</keyword>
<reference evidence="1" key="1">
    <citation type="submission" date="2013-05" db="EMBL/GenBank/DDBJ databases">
        <title>Genome assembly of Cystobacter fuscus DSM 2262.</title>
        <authorList>
            <person name="Sharma G."/>
            <person name="Khatri I."/>
            <person name="Kaur C."/>
            <person name="Mayilraj S."/>
            <person name="Subramanian S."/>
        </authorList>
    </citation>
    <scope>NUCLEOTIDE SEQUENCE [LARGE SCALE GENOMIC DNA]</scope>
    <source>
        <strain evidence="1">DSM 2262</strain>
    </source>
</reference>